<dbReference type="Pfam" id="PF07734">
    <property type="entry name" value="FBA_1"/>
    <property type="match status" value="1"/>
</dbReference>
<keyword evidence="4" id="KW-1185">Reference proteome</keyword>
<dbReference type="NCBIfam" id="TIGR01640">
    <property type="entry name" value="F_box_assoc_1"/>
    <property type="match status" value="1"/>
</dbReference>
<dbReference type="PANTHER" id="PTHR31672">
    <property type="entry name" value="BNACNNG10540D PROTEIN"/>
    <property type="match status" value="1"/>
</dbReference>
<gene>
    <name evidence="3" type="ORF">HannXRQ_Chr13g0397351</name>
    <name evidence="2" type="ORF">HanXRQr2_Chr15g0696991</name>
</gene>
<protein>
    <submittedName>
        <fullName evidence="2 3">F-box domain-containing protein</fullName>
    </submittedName>
</protein>
<feature type="domain" description="F-box" evidence="1">
    <location>
        <begin position="1"/>
        <end position="45"/>
    </location>
</feature>
<reference evidence="3" key="2">
    <citation type="submission" date="2017-02" db="EMBL/GenBank/DDBJ databases">
        <title>Sunflower complete genome.</title>
        <authorList>
            <person name="Langlade N."/>
            <person name="Munos S."/>
        </authorList>
    </citation>
    <scope>NUCLEOTIDE SEQUENCE [LARGE SCALE GENOMIC DNA]</scope>
    <source>
        <tissue evidence="3">Leaves</tissue>
    </source>
</reference>
<name>A0A251SQ86_HELAN</name>
<dbReference type="InParanoid" id="A0A251SQ86"/>
<evidence type="ECO:0000313" key="2">
    <source>
        <dbReference type="EMBL" id="KAF5764866.1"/>
    </source>
</evidence>
<organism evidence="3 4">
    <name type="scientific">Helianthus annuus</name>
    <name type="common">Common sunflower</name>
    <dbReference type="NCBI Taxonomy" id="4232"/>
    <lineage>
        <taxon>Eukaryota</taxon>
        <taxon>Viridiplantae</taxon>
        <taxon>Streptophyta</taxon>
        <taxon>Embryophyta</taxon>
        <taxon>Tracheophyta</taxon>
        <taxon>Spermatophyta</taxon>
        <taxon>Magnoliopsida</taxon>
        <taxon>eudicotyledons</taxon>
        <taxon>Gunneridae</taxon>
        <taxon>Pentapetalae</taxon>
        <taxon>asterids</taxon>
        <taxon>campanulids</taxon>
        <taxon>Asterales</taxon>
        <taxon>Asteraceae</taxon>
        <taxon>Asteroideae</taxon>
        <taxon>Heliantheae alliance</taxon>
        <taxon>Heliantheae</taxon>
        <taxon>Helianthus</taxon>
    </lineage>
</organism>
<dbReference type="Pfam" id="PF00646">
    <property type="entry name" value="F-box"/>
    <property type="match status" value="1"/>
</dbReference>
<reference evidence="2" key="3">
    <citation type="submission" date="2020-06" db="EMBL/GenBank/DDBJ databases">
        <title>Helianthus annuus Genome sequencing and assembly Release 2.</title>
        <authorList>
            <person name="Gouzy J."/>
            <person name="Langlade N."/>
            <person name="Munos S."/>
        </authorList>
    </citation>
    <scope>NUCLEOTIDE SEQUENCE</scope>
    <source>
        <tissue evidence="2">Leaves</tissue>
    </source>
</reference>
<dbReference type="EMBL" id="CM007902">
    <property type="protein sequence ID" value="OTG01007.1"/>
    <property type="molecule type" value="Genomic_DNA"/>
</dbReference>
<evidence type="ECO:0000313" key="3">
    <source>
        <dbReference type="EMBL" id="OTG01007.1"/>
    </source>
</evidence>
<dbReference type="PANTHER" id="PTHR31672:SF10">
    <property type="entry name" value="F-BOX DOMAIN-CONTAINING PROTEIN"/>
    <property type="match status" value="1"/>
</dbReference>
<dbReference type="CDD" id="cd22157">
    <property type="entry name" value="F-box_AtFBW1-like"/>
    <property type="match status" value="1"/>
</dbReference>
<dbReference type="SUPFAM" id="SSF81383">
    <property type="entry name" value="F-box domain"/>
    <property type="match status" value="1"/>
</dbReference>
<dbReference type="EMBL" id="MNCJ02000330">
    <property type="protein sequence ID" value="KAF5764866.1"/>
    <property type="molecule type" value="Genomic_DNA"/>
</dbReference>
<dbReference type="InterPro" id="IPR036047">
    <property type="entry name" value="F-box-like_dom_sf"/>
</dbReference>
<dbReference type="Proteomes" id="UP000215914">
    <property type="component" value="Chromosome 13"/>
</dbReference>
<dbReference type="InterPro" id="IPR006527">
    <property type="entry name" value="F-box-assoc_dom_typ1"/>
</dbReference>
<evidence type="ECO:0000259" key="1">
    <source>
        <dbReference type="PROSITE" id="PS50181"/>
    </source>
</evidence>
<dbReference type="InterPro" id="IPR017451">
    <property type="entry name" value="F-box-assoc_interact_dom"/>
</dbReference>
<dbReference type="InterPro" id="IPR001810">
    <property type="entry name" value="F-box_dom"/>
</dbReference>
<dbReference type="PROSITE" id="PS50181">
    <property type="entry name" value="FBOX"/>
    <property type="match status" value="1"/>
</dbReference>
<proteinExistence type="predicted"/>
<sequence length="382" mass="43601">MSDNIPFEIQTEIMKRLPVKSLLRFRSVSKSCKSLIDSSDFIKHYIGQQQHLLVRCYDNVAHFEKQPMSIVDDDSLLTQTASSVTLPSLVEYPNLIGTSHGLFCFYGPSSGRAVIFNPCIRKTLAFAVPRVTNDRLYQTVIGFGVCRHTTDPKIVKITQTIKSDRHINSPWQVEVFTVSTSTWRSAYSTNLPRNSIGIYKNQVVVDRCLYWLASDGCSYLIVSFDLTSEEFKEVNLPDAQFRGSLALSLYKLRESLAAIKDGMEANKRVYHVWMMQDDSFIKLYTINSRHSPDLILDLLVYLLLMIPTLNPSLILGMMEIILHLLCIPTWKHYYFFDQPAFTSAFETYKQGLSMSKGGRLDFGASRKLCLANTMDYLLKKLC</sequence>
<evidence type="ECO:0000313" key="4">
    <source>
        <dbReference type="Proteomes" id="UP000215914"/>
    </source>
</evidence>
<dbReference type="SMART" id="SM00256">
    <property type="entry name" value="FBOX"/>
    <property type="match status" value="1"/>
</dbReference>
<accession>A0A251SQ86</accession>
<dbReference type="FunCoup" id="A0A251SQ86">
    <property type="interactions" value="89"/>
</dbReference>
<reference evidence="2 4" key="1">
    <citation type="journal article" date="2017" name="Nature">
        <title>The sunflower genome provides insights into oil metabolism, flowering and Asterid evolution.</title>
        <authorList>
            <person name="Badouin H."/>
            <person name="Gouzy J."/>
            <person name="Grassa C.J."/>
            <person name="Murat F."/>
            <person name="Staton S.E."/>
            <person name="Cottret L."/>
            <person name="Lelandais-Briere C."/>
            <person name="Owens G.L."/>
            <person name="Carrere S."/>
            <person name="Mayjonade B."/>
            <person name="Legrand L."/>
            <person name="Gill N."/>
            <person name="Kane N.C."/>
            <person name="Bowers J.E."/>
            <person name="Hubner S."/>
            <person name="Bellec A."/>
            <person name="Berard A."/>
            <person name="Berges H."/>
            <person name="Blanchet N."/>
            <person name="Boniface M.C."/>
            <person name="Brunel D."/>
            <person name="Catrice O."/>
            <person name="Chaidir N."/>
            <person name="Claudel C."/>
            <person name="Donnadieu C."/>
            <person name="Faraut T."/>
            <person name="Fievet G."/>
            <person name="Helmstetter N."/>
            <person name="King M."/>
            <person name="Knapp S.J."/>
            <person name="Lai Z."/>
            <person name="Le Paslier M.C."/>
            <person name="Lippi Y."/>
            <person name="Lorenzon L."/>
            <person name="Mandel J.R."/>
            <person name="Marage G."/>
            <person name="Marchand G."/>
            <person name="Marquand E."/>
            <person name="Bret-Mestries E."/>
            <person name="Morien E."/>
            <person name="Nambeesan S."/>
            <person name="Nguyen T."/>
            <person name="Pegot-Espagnet P."/>
            <person name="Pouilly N."/>
            <person name="Raftis F."/>
            <person name="Sallet E."/>
            <person name="Schiex T."/>
            <person name="Thomas J."/>
            <person name="Vandecasteele C."/>
            <person name="Vares D."/>
            <person name="Vear F."/>
            <person name="Vautrin S."/>
            <person name="Crespi M."/>
            <person name="Mangin B."/>
            <person name="Burke J.M."/>
            <person name="Salse J."/>
            <person name="Munos S."/>
            <person name="Vincourt P."/>
            <person name="Rieseberg L.H."/>
            <person name="Langlade N.B."/>
        </authorList>
    </citation>
    <scope>NUCLEOTIDE SEQUENCE [LARGE SCALE GENOMIC DNA]</scope>
    <source>
        <strain evidence="4">cv. SF193</strain>
        <tissue evidence="2">Leaves</tissue>
    </source>
</reference>
<dbReference type="Gramene" id="mRNA:HanXRQr2_Chr15g0696991">
    <property type="protein sequence ID" value="mRNA:HanXRQr2_Chr15g0696991"/>
    <property type="gene ID" value="HanXRQr2_Chr15g0696991"/>
</dbReference>
<dbReference type="AlphaFoldDB" id="A0A251SQ86"/>
<dbReference type="InterPro" id="IPR050796">
    <property type="entry name" value="SCF_F-box_component"/>
</dbReference>